<dbReference type="NCBIfam" id="NF006875">
    <property type="entry name" value="PRK09372.1"/>
    <property type="match status" value="1"/>
</dbReference>
<comment type="catalytic activity">
    <reaction evidence="7 9">
        <text>oxaloacetate + H(+) = pyruvate + CO2</text>
        <dbReference type="Rhea" id="RHEA:15641"/>
        <dbReference type="ChEBI" id="CHEBI:15361"/>
        <dbReference type="ChEBI" id="CHEBI:15378"/>
        <dbReference type="ChEBI" id="CHEBI:16452"/>
        <dbReference type="ChEBI" id="CHEBI:16526"/>
        <dbReference type="EC" id="4.1.1.112"/>
    </reaction>
</comment>
<dbReference type="InterPro" id="IPR005493">
    <property type="entry name" value="RraA/RraA-like"/>
</dbReference>
<dbReference type="GO" id="GO:0051252">
    <property type="term" value="P:regulation of RNA metabolic process"/>
    <property type="evidence" value="ECO:0007669"/>
    <property type="project" value="InterPro"/>
</dbReference>
<dbReference type="InterPro" id="IPR010203">
    <property type="entry name" value="RraA"/>
</dbReference>
<evidence type="ECO:0000256" key="9">
    <source>
        <dbReference type="RuleBase" id="RU004338"/>
    </source>
</evidence>
<evidence type="ECO:0000256" key="3">
    <source>
        <dbReference type="ARBA" id="ARBA00011233"/>
    </source>
</evidence>
<comment type="similarity">
    <text evidence="2 9">Belongs to the class II aldolase/RraA-like family.</text>
</comment>
<dbReference type="AlphaFoldDB" id="A0AAU7UD46"/>
<protein>
    <recommendedName>
        <fullName evidence="9">4-hydroxy-4-methyl-2-oxoglutarate aldolase</fullName>
        <shortName evidence="9">HMG aldolase</shortName>
        <ecNumber evidence="9">4.1.1.112</ecNumber>
        <ecNumber evidence="9">4.1.3.17</ecNumber>
    </recommendedName>
    <alternativeName>
        <fullName evidence="9">Oxaloacetate decarboxylase</fullName>
    </alternativeName>
</protein>
<dbReference type="Gene3D" id="3.50.30.40">
    <property type="entry name" value="Ribonuclease E inhibitor RraA/RraA-like"/>
    <property type="match status" value="1"/>
</dbReference>
<feature type="binding site" evidence="8">
    <location>
        <begin position="75"/>
        <end position="78"/>
    </location>
    <ligand>
        <name>substrate</name>
    </ligand>
</feature>
<proteinExistence type="inferred from homology"/>
<accession>A0AAU7UD46</accession>
<dbReference type="Pfam" id="PF03737">
    <property type="entry name" value="RraA-like"/>
    <property type="match status" value="1"/>
</dbReference>
<evidence type="ECO:0000256" key="2">
    <source>
        <dbReference type="ARBA" id="ARBA00008621"/>
    </source>
</evidence>
<comment type="subunit">
    <text evidence="3 9">Homotrimer.</text>
</comment>
<dbReference type="EMBL" id="CP158299">
    <property type="protein sequence ID" value="XBV86697.1"/>
    <property type="molecule type" value="Genomic_DNA"/>
</dbReference>
<dbReference type="GO" id="GO:0047443">
    <property type="term" value="F:4-hydroxy-4-methyl-2-oxoglutarate aldolase activity"/>
    <property type="evidence" value="ECO:0007669"/>
    <property type="project" value="UniProtKB-EC"/>
</dbReference>
<organism evidence="10">
    <name type="scientific">Deinococcus sonorensis KR-87</name>
    <dbReference type="NCBI Taxonomy" id="694439"/>
    <lineage>
        <taxon>Bacteria</taxon>
        <taxon>Thermotogati</taxon>
        <taxon>Deinococcota</taxon>
        <taxon>Deinococci</taxon>
        <taxon>Deinococcales</taxon>
        <taxon>Deinococcaceae</taxon>
        <taxon>Deinococcus</taxon>
    </lineage>
</organism>
<dbReference type="CDD" id="cd16841">
    <property type="entry name" value="RraA_family"/>
    <property type="match status" value="1"/>
</dbReference>
<dbReference type="GO" id="GO:0008948">
    <property type="term" value="F:oxaloacetate decarboxylase activity"/>
    <property type="evidence" value="ECO:0007669"/>
    <property type="project" value="UniProtKB-EC"/>
</dbReference>
<dbReference type="RefSeq" id="WP_350244774.1">
    <property type="nucleotide sequence ID" value="NZ_CP158299.1"/>
</dbReference>
<comment type="function">
    <text evidence="6 9">Catalyzes the aldol cleavage of 4-hydroxy-4-methyl-2-oxoglutarate (HMG) into 2 molecules of pyruvate. Also contains a secondary oxaloacetate (OAA) decarboxylase activity due to the common pyruvate enolate transition state formed following C-C bond cleavage in the retro-aldol and decarboxylation reactions.</text>
</comment>
<dbReference type="NCBIfam" id="TIGR01935">
    <property type="entry name" value="NOT-MenG"/>
    <property type="match status" value="1"/>
</dbReference>
<comment type="cofactor">
    <cofactor evidence="8">
        <name>Mg(2+)</name>
        <dbReference type="ChEBI" id="CHEBI:18420"/>
    </cofactor>
</comment>
<name>A0AAU7UD46_9DEIO</name>
<evidence type="ECO:0000256" key="4">
    <source>
        <dbReference type="ARBA" id="ARBA00022723"/>
    </source>
</evidence>
<reference evidence="10" key="1">
    <citation type="submission" date="2024-06" db="EMBL/GenBank/DDBJ databases">
        <title>Draft Genome Sequence of Deinococcus sonorensis Type Strain KR-87, a Biofilm Producing Representative of the Genus Deinococcus.</title>
        <authorList>
            <person name="Boren L.S."/>
            <person name="Grosso R.A."/>
            <person name="Hugenberg-Cox A.N."/>
            <person name="Hill J.T.E."/>
            <person name="Albert C.M."/>
            <person name="Tuohy J.M."/>
        </authorList>
    </citation>
    <scope>NUCLEOTIDE SEQUENCE</scope>
    <source>
        <strain evidence="10">KR-87</strain>
    </source>
</reference>
<keyword evidence="8" id="KW-0460">Magnesium</keyword>
<evidence type="ECO:0000256" key="1">
    <source>
        <dbReference type="ARBA" id="ARBA00001342"/>
    </source>
</evidence>
<comment type="cofactor">
    <cofactor evidence="9">
        <name>a divalent metal cation</name>
        <dbReference type="ChEBI" id="CHEBI:60240"/>
    </cofactor>
</comment>
<dbReference type="GO" id="GO:0046872">
    <property type="term" value="F:metal ion binding"/>
    <property type="evidence" value="ECO:0007669"/>
    <property type="project" value="UniProtKB-KW"/>
</dbReference>
<feature type="binding site" evidence="8">
    <location>
        <position position="97"/>
    </location>
    <ligand>
        <name>substrate</name>
    </ligand>
</feature>
<keyword evidence="5 9" id="KW-0456">Lyase</keyword>
<comment type="catalytic activity">
    <reaction evidence="1 9">
        <text>4-hydroxy-4-methyl-2-oxoglutarate = 2 pyruvate</text>
        <dbReference type="Rhea" id="RHEA:22748"/>
        <dbReference type="ChEBI" id="CHEBI:15361"/>
        <dbReference type="ChEBI" id="CHEBI:58276"/>
        <dbReference type="EC" id="4.1.3.17"/>
    </reaction>
</comment>
<dbReference type="KEGG" id="dsc:ABOD76_10420"/>
<dbReference type="GO" id="GO:0008428">
    <property type="term" value="F:ribonuclease inhibitor activity"/>
    <property type="evidence" value="ECO:0007669"/>
    <property type="project" value="InterPro"/>
</dbReference>
<dbReference type="PANTHER" id="PTHR33254">
    <property type="entry name" value="4-HYDROXY-4-METHYL-2-OXOGLUTARATE ALDOLASE 3-RELATED"/>
    <property type="match status" value="1"/>
</dbReference>
<gene>
    <name evidence="10" type="primary">rraA</name>
    <name evidence="10" type="ORF">ABOD76_10420</name>
</gene>
<dbReference type="EC" id="4.1.3.17" evidence="9"/>
<keyword evidence="4 8" id="KW-0479">Metal-binding</keyword>
<dbReference type="InterPro" id="IPR036704">
    <property type="entry name" value="RraA/RraA-like_sf"/>
</dbReference>
<sequence>MNSYPTADLCDAHPEVQVAEPIFRDYGGQLAFAGPALTVRVFEDNTLVRATLETPGQGRVLVVDGGASLHCALVGDQLGTLAVQNGWAGVVINGCVRDSAALARLPLGVKALGTHPRRSNKGSDGEREVGLTFASVTINSGDWIYADADGLLVSQTPLHTP</sequence>
<evidence type="ECO:0000313" key="10">
    <source>
        <dbReference type="EMBL" id="XBV86697.1"/>
    </source>
</evidence>
<evidence type="ECO:0000256" key="8">
    <source>
        <dbReference type="PIRSR" id="PIRSR605493-1"/>
    </source>
</evidence>
<dbReference type="PANTHER" id="PTHR33254:SF4">
    <property type="entry name" value="4-HYDROXY-4-METHYL-2-OXOGLUTARATE ALDOLASE 3-RELATED"/>
    <property type="match status" value="1"/>
</dbReference>
<evidence type="ECO:0000256" key="7">
    <source>
        <dbReference type="ARBA" id="ARBA00047973"/>
    </source>
</evidence>
<feature type="binding site" evidence="8">
    <location>
        <position position="98"/>
    </location>
    <ligand>
        <name>Mg(2+)</name>
        <dbReference type="ChEBI" id="CHEBI:18420"/>
    </ligand>
</feature>
<evidence type="ECO:0000256" key="6">
    <source>
        <dbReference type="ARBA" id="ARBA00025046"/>
    </source>
</evidence>
<dbReference type="EC" id="4.1.1.112" evidence="9"/>
<evidence type="ECO:0000256" key="5">
    <source>
        <dbReference type="ARBA" id="ARBA00023239"/>
    </source>
</evidence>
<dbReference type="SUPFAM" id="SSF89562">
    <property type="entry name" value="RraA-like"/>
    <property type="match status" value="1"/>
</dbReference>